<proteinExistence type="predicted"/>
<dbReference type="EMBL" id="MT142336">
    <property type="protein sequence ID" value="QJA78417.1"/>
    <property type="molecule type" value="Genomic_DNA"/>
</dbReference>
<evidence type="ECO:0000313" key="1">
    <source>
        <dbReference type="EMBL" id="QJA78417.1"/>
    </source>
</evidence>
<organism evidence="1">
    <name type="scientific">viral metagenome</name>
    <dbReference type="NCBI Taxonomy" id="1070528"/>
    <lineage>
        <taxon>unclassified sequences</taxon>
        <taxon>metagenomes</taxon>
        <taxon>organismal metagenomes</taxon>
    </lineage>
</organism>
<dbReference type="SUPFAM" id="SSF51126">
    <property type="entry name" value="Pectin lyase-like"/>
    <property type="match status" value="1"/>
</dbReference>
<dbReference type="AlphaFoldDB" id="A0A6M3K9D8"/>
<reference evidence="1" key="1">
    <citation type="submission" date="2020-03" db="EMBL/GenBank/DDBJ databases">
        <title>The deep terrestrial virosphere.</title>
        <authorList>
            <person name="Holmfeldt K."/>
            <person name="Nilsson E."/>
            <person name="Simone D."/>
            <person name="Lopez-Fernandez M."/>
            <person name="Wu X."/>
            <person name="de Brujin I."/>
            <person name="Lundin D."/>
            <person name="Andersson A."/>
            <person name="Bertilsson S."/>
            <person name="Dopson M."/>
        </authorList>
    </citation>
    <scope>NUCLEOTIDE SEQUENCE</scope>
    <source>
        <strain evidence="1">MM415A01072</strain>
        <strain evidence="2">MM415B02516</strain>
    </source>
</reference>
<evidence type="ECO:0000313" key="2">
    <source>
        <dbReference type="EMBL" id="QJA89685.1"/>
    </source>
</evidence>
<sequence length="317" mass="32921">MLIKNIRFSILVALFLVVIFTWGVSAQNKTPFFNKRAGGGMVIADQTQTTGNYWFVDSGSATGADGAGYGQNPDAPCLTIDYAFGLADESNGDVIVAMPGHAENISTASQIDIDKAGIRIIGIGVGRTRPKLTWTGANGYIEVNAANCSMENIVLDLSTTGIAATGVSMFTNGTDFLFKNMEVILYEKASGSGAATAAINAWSGGTRTQIEGCSFIGDIDSESGVTSVIAIAGNALDDIYIVDSRIIAYSSSPLINGSGSAVTNFVIDSAMLRQGSTLSTDLGIDMTSANGVMMNTVLSTPSGQTLFNTTGLASVIH</sequence>
<dbReference type="EMBL" id="MT142862">
    <property type="protein sequence ID" value="QJA89685.1"/>
    <property type="molecule type" value="Genomic_DNA"/>
</dbReference>
<protein>
    <recommendedName>
        <fullName evidence="3">Pectate lyase</fullName>
    </recommendedName>
</protein>
<gene>
    <name evidence="1" type="ORF">MM415A01072_0004</name>
    <name evidence="2" type="ORF">MM415B02516_0004</name>
</gene>
<accession>A0A6M3K9D8</accession>
<dbReference type="InterPro" id="IPR011050">
    <property type="entry name" value="Pectin_lyase_fold/virulence"/>
</dbReference>
<name>A0A6M3K9D8_9ZZZZ</name>
<evidence type="ECO:0008006" key="3">
    <source>
        <dbReference type="Google" id="ProtNLM"/>
    </source>
</evidence>